<gene>
    <name evidence="1" type="ORF">KCG44_13500</name>
</gene>
<accession>A0ABS6SHH4</accession>
<dbReference type="Proteomes" id="UP000722336">
    <property type="component" value="Unassembled WGS sequence"/>
</dbReference>
<proteinExistence type="predicted"/>
<evidence type="ECO:0000313" key="2">
    <source>
        <dbReference type="Proteomes" id="UP000722336"/>
    </source>
</evidence>
<dbReference type="RefSeq" id="WP_218446645.1">
    <property type="nucleotide sequence ID" value="NZ_JAGSPA010000005.1"/>
</dbReference>
<reference evidence="1 2" key="1">
    <citation type="submission" date="2021-04" db="EMBL/GenBank/DDBJ databases">
        <authorList>
            <person name="Pira H."/>
            <person name="Risdian C."/>
            <person name="Wink J."/>
        </authorList>
    </citation>
    <scope>NUCLEOTIDE SEQUENCE [LARGE SCALE GENOMIC DNA]</scope>
    <source>
        <strain evidence="1 2">WHA3</strain>
    </source>
</reference>
<keyword evidence="2" id="KW-1185">Reference proteome</keyword>
<organism evidence="1 2">
    <name type="scientific">Pacificimonas pallii</name>
    <dbReference type="NCBI Taxonomy" id="2827236"/>
    <lineage>
        <taxon>Bacteria</taxon>
        <taxon>Pseudomonadati</taxon>
        <taxon>Pseudomonadota</taxon>
        <taxon>Alphaproteobacteria</taxon>
        <taxon>Sphingomonadales</taxon>
        <taxon>Sphingosinicellaceae</taxon>
        <taxon>Pacificimonas</taxon>
    </lineage>
</organism>
<evidence type="ECO:0000313" key="1">
    <source>
        <dbReference type="EMBL" id="MBV7257796.1"/>
    </source>
</evidence>
<sequence>MADVDVNYDPITVNSGPVNVDITGLDDVRIRFPDPIRTEAEVESELTLRIPDMIQTDSKLRLDSASDITATSDVNANVDLQPVVLDQCLRLSLAPLPPTRICLPSRQHVGLRLFGVEVVGVTLEGEARIDISDLPKAPFIKLAKPKQKSGGLRVRLGK</sequence>
<protein>
    <submittedName>
        <fullName evidence="1">Uncharacterized protein</fullName>
    </submittedName>
</protein>
<comment type="caution">
    <text evidence="1">The sequence shown here is derived from an EMBL/GenBank/DDBJ whole genome shotgun (WGS) entry which is preliminary data.</text>
</comment>
<name>A0ABS6SHH4_9SPHN</name>
<dbReference type="EMBL" id="JAGSPA010000005">
    <property type="protein sequence ID" value="MBV7257796.1"/>
    <property type="molecule type" value="Genomic_DNA"/>
</dbReference>